<protein>
    <submittedName>
        <fullName evidence="1">Uncharacterized protein</fullName>
    </submittedName>
</protein>
<proteinExistence type="predicted"/>
<dbReference type="EMBL" id="CP017816">
    <property type="protein sequence ID" value="APA08344.1"/>
    <property type="molecule type" value="Genomic_DNA"/>
</dbReference>
<reference evidence="2" key="1">
    <citation type="journal article" date="2017" name="Genome Biol. Evol.">
        <title>The complete genome sequence of the phytopathogenic fungus Sclerotinia sclerotiorum reveals insights into the genome architecture of broad host range pathogens.</title>
        <authorList>
            <person name="Derbyshire M."/>
            <person name="Denton-Giles M."/>
            <person name="Hegedus D."/>
            <person name="Seifbarghy S."/>
            <person name="Rollins J."/>
            <person name="van Kan J."/>
            <person name="Seidl M.F."/>
            <person name="Faino L."/>
            <person name="Mbengue M."/>
            <person name="Navaud O."/>
            <person name="Raffaele S."/>
            <person name="Hammond-Kosack K."/>
            <person name="Heard S."/>
            <person name="Oliver R."/>
        </authorList>
    </citation>
    <scope>NUCLEOTIDE SEQUENCE [LARGE SCALE GENOMIC DNA]</scope>
    <source>
        <strain evidence="2">ATCC 18683 / 1980 / Ss-1</strain>
    </source>
</reference>
<evidence type="ECO:0000313" key="1">
    <source>
        <dbReference type="EMBL" id="APA08344.1"/>
    </source>
</evidence>
<dbReference type="AlphaFoldDB" id="A0A1D9Q066"/>
<evidence type="ECO:0000313" key="2">
    <source>
        <dbReference type="Proteomes" id="UP000177798"/>
    </source>
</evidence>
<dbReference type="VEuPathDB" id="FungiDB:sscle_03g031140"/>
<gene>
    <name evidence="1" type="ORF">sscle_03g031140</name>
</gene>
<name>A0A1D9Q066_SCLS1</name>
<dbReference type="Proteomes" id="UP000177798">
    <property type="component" value="Chromosome 3"/>
</dbReference>
<sequence>MPCRVHRFRPQTYLWTSKTNQGWQFQRDFIRRSLAFVQSRRSNGYQSHIESSMLNVEAVRNLEVEFMMSEVDLKDPVLLGGDESL</sequence>
<organism evidence="1 2">
    <name type="scientific">Sclerotinia sclerotiorum (strain ATCC 18683 / 1980 / Ss-1)</name>
    <name type="common">White mold</name>
    <name type="synonym">Whetzelinia sclerotiorum</name>
    <dbReference type="NCBI Taxonomy" id="665079"/>
    <lineage>
        <taxon>Eukaryota</taxon>
        <taxon>Fungi</taxon>
        <taxon>Dikarya</taxon>
        <taxon>Ascomycota</taxon>
        <taxon>Pezizomycotina</taxon>
        <taxon>Leotiomycetes</taxon>
        <taxon>Helotiales</taxon>
        <taxon>Sclerotiniaceae</taxon>
        <taxon>Sclerotinia</taxon>
    </lineage>
</organism>
<accession>A0A1D9Q066</accession>